<feature type="compositionally biased region" description="Polar residues" evidence="6">
    <location>
        <begin position="386"/>
        <end position="396"/>
    </location>
</feature>
<dbReference type="KEGG" id="scm:SCHCO_02634136"/>
<reference evidence="7 8" key="1">
    <citation type="journal article" date="2010" name="Nat. Biotechnol.">
        <title>Genome sequence of the model mushroom Schizophyllum commune.</title>
        <authorList>
            <person name="Ohm R.A."/>
            <person name="de Jong J.F."/>
            <person name="Lugones L.G."/>
            <person name="Aerts A."/>
            <person name="Kothe E."/>
            <person name="Stajich J.E."/>
            <person name="de Vries R.P."/>
            <person name="Record E."/>
            <person name="Levasseur A."/>
            <person name="Baker S.E."/>
            <person name="Bartholomew K.A."/>
            <person name="Coutinho P.M."/>
            <person name="Erdmann S."/>
            <person name="Fowler T.J."/>
            <person name="Gathman A.C."/>
            <person name="Lombard V."/>
            <person name="Henrissat B."/>
            <person name="Knabe N."/>
            <person name="Kuees U."/>
            <person name="Lilly W.W."/>
            <person name="Lindquist E."/>
            <person name="Lucas S."/>
            <person name="Magnuson J.K."/>
            <person name="Piumi F."/>
            <person name="Raudaskoski M."/>
            <person name="Salamov A."/>
            <person name="Schmutz J."/>
            <person name="Schwarze F.W.M.R."/>
            <person name="vanKuyk P.A."/>
            <person name="Horton J.S."/>
            <person name="Grigoriev I.V."/>
            <person name="Woesten H.A.B."/>
        </authorList>
    </citation>
    <scope>NUCLEOTIDE SEQUENCE [LARGE SCALE GENOMIC DNA]</scope>
    <source>
        <strain evidence="8">H4-8 / FGSC 9210</strain>
    </source>
</reference>
<dbReference type="VEuPathDB" id="FungiDB:SCHCODRAFT_02634136"/>
<dbReference type="GO" id="GO:0005634">
    <property type="term" value="C:nucleus"/>
    <property type="evidence" value="ECO:0007669"/>
    <property type="project" value="UniProtKB-SubCell"/>
</dbReference>
<dbReference type="InterPro" id="IPR038753">
    <property type="entry name" value="NFKBIL1"/>
</dbReference>
<evidence type="ECO:0000256" key="1">
    <source>
        <dbReference type="ARBA" id="ARBA00004123"/>
    </source>
</evidence>
<dbReference type="GeneID" id="9591135"/>
<keyword evidence="2" id="KW-0597">Phosphoprotein</keyword>
<proteinExistence type="predicted"/>
<feature type="non-terminal residue" evidence="7">
    <location>
        <position position="668"/>
    </location>
</feature>
<evidence type="ECO:0000313" key="8">
    <source>
        <dbReference type="Proteomes" id="UP000007431"/>
    </source>
</evidence>
<keyword evidence="8" id="KW-1185">Reference proteome</keyword>
<keyword evidence="5" id="KW-0539">Nucleus</keyword>
<evidence type="ECO:0000256" key="6">
    <source>
        <dbReference type="SAM" id="MobiDB-lite"/>
    </source>
</evidence>
<feature type="compositionally biased region" description="Basic and acidic residues" evidence="6">
    <location>
        <begin position="172"/>
        <end position="191"/>
    </location>
</feature>
<feature type="compositionally biased region" description="Basic and acidic residues" evidence="6">
    <location>
        <begin position="436"/>
        <end position="473"/>
    </location>
</feature>
<gene>
    <name evidence="7" type="ORF">SCHCODRAFT_111346</name>
</gene>
<dbReference type="HOGENOM" id="CLU_432209_0_0_1"/>
<dbReference type="OMA" id="VEDIDWT"/>
<organism evidence="8">
    <name type="scientific">Schizophyllum commune (strain H4-8 / FGSC 9210)</name>
    <name type="common">Split gill fungus</name>
    <dbReference type="NCBI Taxonomy" id="578458"/>
    <lineage>
        <taxon>Eukaryota</taxon>
        <taxon>Fungi</taxon>
        <taxon>Dikarya</taxon>
        <taxon>Basidiomycota</taxon>
        <taxon>Agaricomycotina</taxon>
        <taxon>Agaricomycetes</taxon>
        <taxon>Agaricomycetidae</taxon>
        <taxon>Agaricales</taxon>
        <taxon>Schizophyllaceae</taxon>
        <taxon>Schizophyllum</taxon>
    </lineage>
</organism>
<keyword evidence="3" id="KW-0677">Repeat</keyword>
<feature type="compositionally biased region" description="Basic and acidic residues" evidence="6">
    <location>
        <begin position="354"/>
        <end position="364"/>
    </location>
</feature>
<evidence type="ECO:0000256" key="4">
    <source>
        <dbReference type="ARBA" id="ARBA00023043"/>
    </source>
</evidence>
<sequence>MITVHRTRGIFALSPTTTTERALTMEGSNLAPYSRSISGTAPGALDPRQPQRLLRHPASRLLFASFDPRTAFATPPDMSKLSLKDELNRPKRVVVEVGPNGKSSWRFVPRAKRDAGVVDEGQWPRVIDICGERVLCTEEQWEIYKLDPFYECVVHPEGTLTTITPVPQSPTETKDDALFGKKRVYAEDYSRPSKRFRAGEPEPSPMEDDADDEPAPPPKRARSRSVTRDAKRLRPGLEKLRRQKATQQRPDNQQNEENLPEAAASDHDDVMEDWVPPSYHPSDATKRGRGDSEAHTREASPEVAGEAHDTSDRTHRTYERTKPSKRARTTSPTAARRNVQSQHSMREKMKRAKLQAEAKARAQQRHAEFLRGAFGDAAPDVKYENGFTNGFTNDAGATNGVHHDDDLPDLDEEDEDEVDELLSDDQDDEEAARQAAIEESRRKLAELEKDRPLWEEQARKRAQSEQVEAERIRVTAAQQETERRQQEKARRRQEEAKRRQEEAKREEERRQREEELRRQEEARRQQDAARRARQRRFAYGPWSTARALERYRTLADEFDRTKWTVETSPLTFEDVPWPVLHSPASGFTVEDVDWASVEAFFTAVRPSMRSQDFRTFVQKSHLRFHPDRWRSRGLLRAVVDETERECLDVAANTVAQALTPIWSELKGR</sequence>
<dbReference type="InParanoid" id="D8QBT6"/>
<feature type="region of interest" description="Disordered" evidence="6">
    <location>
        <begin position="160"/>
        <end position="364"/>
    </location>
</feature>
<dbReference type="Proteomes" id="UP000007431">
    <property type="component" value="Unassembled WGS sequence"/>
</dbReference>
<evidence type="ECO:0000256" key="5">
    <source>
        <dbReference type="ARBA" id="ARBA00023242"/>
    </source>
</evidence>
<evidence type="ECO:0000256" key="2">
    <source>
        <dbReference type="ARBA" id="ARBA00022553"/>
    </source>
</evidence>
<dbReference type="PANTHER" id="PTHR15263:SF1">
    <property type="entry name" value="NF-KAPPA-B INHIBITOR-LIKE PROTEIN 1"/>
    <property type="match status" value="1"/>
</dbReference>
<protein>
    <submittedName>
        <fullName evidence="7">Uncharacterized protein</fullName>
    </submittedName>
</protein>
<dbReference type="EMBL" id="GL377309">
    <property type="protein sequence ID" value="EFI94812.1"/>
    <property type="molecule type" value="Genomic_DNA"/>
</dbReference>
<dbReference type="eggNOG" id="ENOG502SINC">
    <property type="taxonomic scope" value="Eukaryota"/>
</dbReference>
<dbReference type="STRING" id="578458.D8QBT6"/>
<feature type="compositionally biased region" description="Acidic residues" evidence="6">
    <location>
        <begin position="406"/>
        <end position="430"/>
    </location>
</feature>
<evidence type="ECO:0000313" key="7">
    <source>
        <dbReference type="EMBL" id="EFI94812.1"/>
    </source>
</evidence>
<dbReference type="GO" id="GO:0043124">
    <property type="term" value="P:negative regulation of canonical NF-kappaB signal transduction"/>
    <property type="evidence" value="ECO:0007669"/>
    <property type="project" value="InterPro"/>
</dbReference>
<feature type="compositionally biased region" description="Basic and acidic residues" evidence="6">
    <location>
        <begin position="283"/>
        <end position="322"/>
    </location>
</feature>
<comment type="subcellular location">
    <subcellularLocation>
        <location evidence="1">Nucleus</location>
    </subcellularLocation>
</comment>
<feature type="compositionally biased region" description="Basic and acidic residues" evidence="6">
    <location>
        <begin position="226"/>
        <end position="240"/>
    </location>
</feature>
<dbReference type="OrthoDB" id="8062037at2759"/>
<dbReference type="PANTHER" id="PTHR15263">
    <property type="entry name" value="I-KAPPA-B-LIKE PROTEIN IKBL"/>
    <property type="match status" value="1"/>
</dbReference>
<keyword evidence="4" id="KW-0040">ANK repeat</keyword>
<feature type="compositionally biased region" description="Acidic residues" evidence="6">
    <location>
        <begin position="205"/>
        <end position="214"/>
    </location>
</feature>
<feature type="region of interest" description="Disordered" evidence="6">
    <location>
        <begin position="385"/>
        <end position="534"/>
    </location>
</feature>
<feature type="compositionally biased region" description="Polar residues" evidence="6">
    <location>
        <begin position="160"/>
        <end position="171"/>
    </location>
</feature>
<feature type="compositionally biased region" description="Basic and acidic residues" evidence="6">
    <location>
        <begin position="480"/>
        <end position="530"/>
    </location>
</feature>
<dbReference type="AlphaFoldDB" id="D8QBT6"/>
<name>D8QBT6_SCHCM</name>
<evidence type="ECO:0000256" key="3">
    <source>
        <dbReference type="ARBA" id="ARBA00022737"/>
    </source>
</evidence>
<feature type="compositionally biased region" description="Polar residues" evidence="6">
    <location>
        <begin position="245"/>
        <end position="257"/>
    </location>
</feature>
<accession>D8QBT6</accession>